<organism evidence="1 2">
    <name type="scientific">Rhodoferax ferrireducens</name>
    <dbReference type="NCBI Taxonomy" id="192843"/>
    <lineage>
        <taxon>Bacteria</taxon>
        <taxon>Pseudomonadati</taxon>
        <taxon>Pseudomonadota</taxon>
        <taxon>Betaproteobacteria</taxon>
        <taxon>Burkholderiales</taxon>
        <taxon>Comamonadaceae</taxon>
        <taxon>Rhodoferax</taxon>
    </lineage>
</organism>
<dbReference type="EMBL" id="JAVDXT010000001">
    <property type="protein sequence ID" value="MDR7376509.1"/>
    <property type="molecule type" value="Genomic_DNA"/>
</dbReference>
<dbReference type="SUPFAM" id="SSF51197">
    <property type="entry name" value="Clavaminate synthase-like"/>
    <property type="match status" value="1"/>
</dbReference>
<reference evidence="1 2" key="1">
    <citation type="submission" date="2023-07" db="EMBL/GenBank/DDBJ databases">
        <title>Sorghum-associated microbial communities from plants grown in Nebraska, USA.</title>
        <authorList>
            <person name="Schachtman D."/>
        </authorList>
    </citation>
    <scope>NUCLEOTIDE SEQUENCE [LARGE SCALE GENOMIC DNA]</scope>
    <source>
        <strain evidence="1 2">BE313</strain>
    </source>
</reference>
<protein>
    <submittedName>
        <fullName evidence="1">Ectoine hydroxylase-related dioxygenase (Phytanoyl-CoA dioxygenase family)</fullName>
    </submittedName>
</protein>
<dbReference type="Pfam" id="PF05721">
    <property type="entry name" value="PhyH"/>
    <property type="match status" value="1"/>
</dbReference>
<comment type="caution">
    <text evidence="1">The sequence shown here is derived from an EMBL/GenBank/DDBJ whole genome shotgun (WGS) entry which is preliminary data.</text>
</comment>
<dbReference type="RefSeq" id="WP_310371486.1">
    <property type="nucleotide sequence ID" value="NZ_JAVDXT010000001.1"/>
</dbReference>
<dbReference type="GO" id="GO:0051213">
    <property type="term" value="F:dioxygenase activity"/>
    <property type="evidence" value="ECO:0007669"/>
    <property type="project" value="UniProtKB-KW"/>
</dbReference>
<sequence length="383" mass="41484">MPSHDFPHWLDPQACAVAELDALVRTPTQPADYPLAPTITQGVPVYDGAQIRHASPALQRDLMAEWCRVWQGGPGVLVLQAAFADLAVVDAATAEFHKLIAAERLTGTRADHFAKPGANDRVWNALEKLCLAAPPVFAAYYGNPLLAWVCEAWLGPAYQVTSQINSVNPGGAAQMAHRDYHLGFLSPAQAARYPAHVHQLSPALTLQGAVAHVDMPVESGPTLYLPHSQKYPAGYLVAGQPAFQAYFDAHHVQLPLRKGDAVFFNPALMHAAGHNRSLDIYRMANLLQVSSAFGRAMESVDRLRMCEALYPALPGMEPAAQASAVAACAEGYAFPTNLDRDPPLGGLAPESQQGLLLRALQEGWPADQLHQALRQQAEKKWTH</sequence>
<name>A0ABU2C586_9BURK</name>
<proteinExistence type="predicted"/>
<dbReference type="PANTHER" id="PTHR21308">
    <property type="entry name" value="PHYTANOYL-COA ALPHA-HYDROXYLASE"/>
    <property type="match status" value="1"/>
</dbReference>
<dbReference type="PANTHER" id="PTHR21308:SF8">
    <property type="entry name" value="PHYTANOYL-COA DIOXYGENASE FAMILY PROTEIN (AFU_ORTHOLOGUE AFUA_2G09620)"/>
    <property type="match status" value="1"/>
</dbReference>
<dbReference type="Proteomes" id="UP001180487">
    <property type="component" value="Unassembled WGS sequence"/>
</dbReference>
<gene>
    <name evidence="1" type="ORF">J2X19_001167</name>
</gene>
<keyword evidence="1" id="KW-0560">Oxidoreductase</keyword>
<dbReference type="InterPro" id="IPR047128">
    <property type="entry name" value="PhyH"/>
</dbReference>
<dbReference type="Gene3D" id="2.60.120.620">
    <property type="entry name" value="q2cbj1_9rhob like domain"/>
    <property type="match status" value="1"/>
</dbReference>
<keyword evidence="1" id="KW-0223">Dioxygenase</keyword>
<keyword evidence="2" id="KW-1185">Reference proteome</keyword>
<accession>A0ABU2C586</accession>
<dbReference type="InterPro" id="IPR008775">
    <property type="entry name" value="Phytyl_CoA_dOase-like"/>
</dbReference>
<evidence type="ECO:0000313" key="1">
    <source>
        <dbReference type="EMBL" id="MDR7376509.1"/>
    </source>
</evidence>
<evidence type="ECO:0000313" key="2">
    <source>
        <dbReference type="Proteomes" id="UP001180487"/>
    </source>
</evidence>